<keyword evidence="2" id="KW-1185">Reference proteome</keyword>
<comment type="caution">
    <text evidence="1">The sequence shown here is derived from an EMBL/GenBank/DDBJ whole genome shotgun (WGS) entry which is preliminary data.</text>
</comment>
<organism evidence="1 2">
    <name type="scientific">Brachionus plicatilis</name>
    <name type="common">Marine rotifer</name>
    <name type="synonym">Brachionus muelleri</name>
    <dbReference type="NCBI Taxonomy" id="10195"/>
    <lineage>
        <taxon>Eukaryota</taxon>
        <taxon>Metazoa</taxon>
        <taxon>Spiralia</taxon>
        <taxon>Gnathifera</taxon>
        <taxon>Rotifera</taxon>
        <taxon>Eurotatoria</taxon>
        <taxon>Monogononta</taxon>
        <taxon>Pseudotrocha</taxon>
        <taxon>Ploima</taxon>
        <taxon>Brachionidae</taxon>
        <taxon>Brachionus</taxon>
    </lineage>
</organism>
<accession>A0A3M7SY45</accession>
<reference evidence="1 2" key="1">
    <citation type="journal article" date="2018" name="Sci. Rep.">
        <title>Genomic signatures of local adaptation to the degree of environmental predictability in rotifers.</title>
        <authorList>
            <person name="Franch-Gras L."/>
            <person name="Hahn C."/>
            <person name="Garcia-Roger E.M."/>
            <person name="Carmona M.J."/>
            <person name="Serra M."/>
            <person name="Gomez A."/>
        </authorList>
    </citation>
    <scope>NUCLEOTIDE SEQUENCE [LARGE SCALE GENOMIC DNA]</scope>
    <source>
        <strain evidence="1">HYR1</strain>
    </source>
</reference>
<evidence type="ECO:0000313" key="2">
    <source>
        <dbReference type="Proteomes" id="UP000276133"/>
    </source>
</evidence>
<name>A0A3M7SY45_BRAPC</name>
<evidence type="ECO:0000313" key="1">
    <source>
        <dbReference type="EMBL" id="RNA40500.1"/>
    </source>
</evidence>
<protein>
    <submittedName>
        <fullName evidence="1">Uncharacterized protein</fullName>
    </submittedName>
</protein>
<gene>
    <name evidence="1" type="ORF">BpHYR1_037002</name>
</gene>
<sequence>MYDNPCLVVFLCFYLFQRAELRWQIDLLNTHKLMKSFFLYDSYLPRYLPFTKFKIENEKAKTAFKKIVPAEACSRANLGGSEY</sequence>
<proteinExistence type="predicted"/>
<dbReference type="AlphaFoldDB" id="A0A3M7SY45"/>
<dbReference type="EMBL" id="REGN01000640">
    <property type="protein sequence ID" value="RNA40500.1"/>
    <property type="molecule type" value="Genomic_DNA"/>
</dbReference>
<dbReference type="Proteomes" id="UP000276133">
    <property type="component" value="Unassembled WGS sequence"/>
</dbReference>